<evidence type="ECO:0000313" key="2">
    <source>
        <dbReference type="Proteomes" id="UP000034694"/>
    </source>
</evidence>
<proteinExistence type="predicted"/>
<reference evidence="1 2" key="1">
    <citation type="journal article" date="2015" name="Nature">
        <title>rRNA introns, odd ribosomes, and small enigmatic genomes across a large radiation of phyla.</title>
        <authorList>
            <person name="Brown C.T."/>
            <person name="Hug L.A."/>
            <person name="Thomas B.C."/>
            <person name="Sharon I."/>
            <person name="Castelle C.J."/>
            <person name="Singh A."/>
            <person name="Wilkins M.J."/>
            <person name="Williams K.H."/>
            <person name="Banfield J.F."/>
        </authorList>
    </citation>
    <scope>NUCLEOTIDE SEQUENCE [LARGE SCALE GENOMIC DNA]</scope>
</reference>
<comment type="caution">
    <text evidence="1">The sequence shown here is derived from an EMBL/GenBank/DDBJ whole genome shotgun (WGS) entry which is preliminary data.</text>
</comment>
<protein>
    <submittedName>
        <fullName evidence="1">Uncharacterized protein</fullName>
    </submittedName>
</protein>
<gene>
    <name evidence="1" type="ORF">UY28_C0040G0006</name>
</gene>
<organism evidence="1 2">
    <name type="scientific">Candidatus Amesbacteria bacterium GW2011_GWB1_48_13</name>
    <dbReference type="NCBI Taxonomy" id="1618362"/>
    <lineage>
        <taxon>Bacteria</taxon>
        <taxon>Candidatus Amesiibacteriota</taxon>
    </lineage>
</organism>
<sequence length="99" mass="11456">MSTPREKEAGARKVYNWLLALGYPEKKARKWTDEELDHALADKSKNGGFFVALYWEHQLGIAYTPRGRRAKKTLISIAQAPEKFSRDDRLLAHELENKK</sequence>
<dbReference type="EMBL" id="LCPK01000040">
    <property type="protein sequence ID" value="KKU95989.1"/>
    <property type="molecule type" value="Genomic_DNA"/>
</dbReference>
<accession>A0A0G1UPD4</accession>
<name>A0A0G1UPD4_9BACT</name>
<evidence type="ECO:0000313" key="1">
    <source>
        <dbReference type="EMBL" id="KKU95989.1"/>
    </source>
</evidence>
<dbReference type="AlphaFoldDB" id="A0A0G1UPD4"/>
<dbReference type="Proteomes" id="UP000034694">
    <property type="component" value="Unassembled WGS sequence"/>
</dbReference>